<keyword evidence="3" id="KW-1185">Reference proteome</keyword>
<feature type="region of interest" description="Disordered" evidence="1">
    <location>
        <begin position="18"/>
        <end position="53"/>
    </location>
</feature>
<organism evidence="2 3">
    <name type="scientific">Aldrovandia affinis</name>
    <dbReference type="NCBI Taxonomy" id="143900"/>
    <lineage>
        <taxon>Eukaryota</taxon>
        <taxon>Metazoa</taxon>
        <taxon>Chordata</taxon>
        <taxon>Craniata</taxon>
        <taxon>Vertebrata</taxon>
        <taxon>Euteleostomi</taxon>
        <taxon>Actinopterygii</taxon>
        <taxon>Neopterygii</taxon>
        <taxon>Teleostei</taxon>
        <taxon>Notacanthiformes</taxon>
        <taxon>Halosauridae</taxon>
        <taxon>Aldrovandia</taxon>
    </lineage>
</organism>
<gene>
    <name evidence="2" type="ORF">AAFF_G00360670</name>
</gene>
<protein>
    <submittedName>
        <fullName evidence="2">Uncharacterized protein</fullName>
    </submittedName>
</protein>
<accession>A0AAD7WN48</accession>
<sequence length="146" mass="16003">MEATACFQRWDEEQVQLQRSLPLTSQGPRSRDHPGLSLEPSRPSAHLPRSRSRWAEQLAPGSWLATSSQLAVGENVLAQLKGSYKEPRGKGKPSRWPVGECPTTDAPAKRHLMPGNTSRLNTVSPAERTPPALTCLPVRAATCLMK</sequence>
<comment type="caution">
    <text evidence="2">The sequence shown here is derived from an EMBL/GenBank/DDBJ whole genome shotgun (WGS) entry which is preliminary data.</text>
</comment>
<reference evidence="2" key="1">
    <citation type="journal article" date="2023" name="Science">
        <title>Genome structures resolve the early diversification of teleost fishes.</title>
        <authorList>
            <person name="Parey E."/>
            <person name="Louis A."/>
            <person name="Montfort J."/>
            <person name="Bouchez O."/>
            <person name="Roques C."/>
            <person name="Iampietro C."/>
            <person name="Lluch J."/>
            <person name="Castinel A."/>
            <person name="Donnadieu C."/>
            <person name="Desvignes T."/>
            <person name="Floi Bucao C."/>
            <person name="Jouanno E."/>
            <person name="Wen M."/>
            <person name="Mejri S."/>
            <person name="Dirks R."/>
            <person name="Jansen H."/>
            <person name="Henkel C."/>
            <person name="Chen W.J."/>
            <person name="Zahm M."/>
            <person name="Cabau C."/>
            <person name="Klopp C."/>
            <person name="Thompson A.W."/>
            <person name="Robinson-Rechavi M."/>
            <person name="Braasch I."/>
            <person name="Lecointre G."/>
            <person name="Bobe J."/>
            <person name="Postlethwait J.H."/>
            <person name="Berthelot C."/>
            <person name="Roest Crollius H."/>
            <person name="Guiguen Y."/>
        </authorList>
    </citation>
    <scope>NUCLEOTIDE SEQUENCE</scope>
    <source>
        <strain evidence="2">NC1722</strain>
    </source>
</reference>
<name>A0AAD7WN48_9TELE</name>
<dbReference type="Proteomes" id="UP001221898">
    <property type="component" value="Unassembled WGS sequence"/>
</dbReference>
<feature type="region of interest" description="Disordered" evidence="1">
    <location>
        <begin position="81"/>
        <end position="116"/>
    </location>
</feature>
<feature type="compositionally biased region" description="Polar residues" evidence="1">
    <location>
        <begin position="18"/>
        <end position="28"/>
    </location>
</feature>
<proteinExistence type="predicted"/>
<dbReference type="EMBL" id="JAINUG010000060">
    <property type="protein sequence ID" value="KAJ8403151.1"/>
    <property type="molecule type" value="Genomic_DNA"/>
</dbReference>
<evidence type="ECO:0000313" key="3">
    <source>
        <dbReference type="Proteomes" id="UP001221898"/>
    </source>
</evidence>
<dbReference type="AlphaFoldDB" id="A0AAD7WN48"/>
<evidence type="ECO:0000256" key="1">
    <source>
        <dbReference type="SAM" id="MobiDB-lite"/>
    </source>
</evidence>
<evidence type="ECO:0000313" key="2">
    <source>
        <dbReference type="EMBL" id="KAJ8403151.1"/>
    </source>
</evidence>